<comment type="caution">
    <text evidence="10">The sequence shown here is derived from an EMBL/GenBank/DDBJ whole genome shotgun (WGS) entry which is preliminary data.</text>
</comment>
<dbReference type="SUPFAM" id="SSF55874">
    <property type="entry name" value="ATPase domain of HSP90 chaperone/DNA topoisomerase II/histidine kinase"/>
    <property type="match status" value="1"/>
</dbReference>
<dbReference type="AlphaFoldDB" id="A0A5S5DCT3"/>
<dbReference type="NCBIfam" id="TIGR00229">
    <property type="entry name" value="sensory_box"/>
    <property type="match status" value="3"/>
</dbReference>
<dbReference type="InterPro" id="IPR052162">
    <property type="entry name" value="Sensor_kinase/Photoreceptor"/>
</dbReference>
<evidence type="ECO:0000259" key="9">
    <source>
        <dbReference type="PROSITE" id="PS50113"/>
    </source>
</evidence>
<dbReference type="GO" id="GO:0000155">
    <property type="term" value="F:phosphorelay sensor kinase activity"/>
    <property type="evidence" value="ECO:0007669"/>
    <property type="project" value="InterPro"/>
</dbReference>
<dbReference type="FunFam" id="3.30.565.10:FF:000006">
    <property type="entry name" value="Sensor histidine kinase WalK"/>
    <property type="match status" value="1"/>
</dbReference>
<dbReference type="SUPFAM" id="SSF47384">
    <property type="entry name" value="Homodimeric domain of signal transducing histidine kinase"/>
    <property type="match status" value="1"/>
</dbReference>
<sequence length="625" mass="71168">MEEREHLVEELNQLRKENSELRRRVTELTDFIENAAIPLHWVDKNGIVVWANQAELDALGYTADEYIGSSIASYHADADVIGDILTRLTNNETLNNYPARLRHKDGTIRHVLISSNVLRENGEFVHTRCFTKDITAMVEEEQRRSELMRKLEESEARLRQAIEAIKLGTWDWDTQTGEMYLSTECRRILGLSGLEAISVEEFLAQVHTDDRSRLESEVNRLMQGTSSNQFDVSYRFRRLDDGELRWLRTQGTLFVDDENRPDRFAGTMLDVTDARMADEKDARLVAIIESSNDAIVGKTLQGCVTSWNPAAQHIFGFTEEEMVGQSIVKIIPDDRVEEESFILSRLGAGENIAHFETKRQRKDGRLIDVSLTISPIRDSAGRIIGASKIARDITEKKLEEQRKNDFVAMVSHEMKTPLTSILLYTQLLMKNARKNEDRTGLQMGSRMEAHIKKMILMVQDYLSLARIEEGKIELRQERFDLCPLLEEIVQDAQLLSARHRITLTGCNMISLFGDRDKIGQVLINLVNNAIKYSPSGGSIHIECELRDGAVRIAVRDEGIGISEVDQKKLFQRFYRVTNEKVRNIAGFGIGLYLVAEILRYHGSAIEVESREGEGSTFSFELQLAS</sequence>
<dbReference type="Gene3D" id="1.10.287.130">
    <property type="match status" value="1"/>
</dbReference>
<dbReference type="Gene3D" id="3.30.565.10">
    <property type="entry name" value="Histidine kinase-like ATPase, C-terminal domain"/>
    <property type="match status" value="1"/>
</dbReference>
<evidence type="ECO:0000313" key="11">
    <source>
        <dbReference type="Proteomes" id="UP000325105"/>
    </source>
</evidence>
<feature type="domain" description="PAS" evidence="8">
    <location>
        <begin position="280"/>
        <end position="328"/>
    </location>
</feature>
<evidence type="ECO:0000256" key="6">
    <source>
        <dbReference type="SAM" id="Coils"/>
    </source>
</evidence>
<evidence type="ECO:0000256" key="5">
    <source>
        <dbReference type="ARBA" id="ARBA00022777"/>
    </source>
</evidence>
<dbReference type="CDD" id="cd00130">
    <property type="entry name" value="PAS"/>
    <property type="match status" value="3"/>
</dbReference>
<dbReference type="InterPro" id="IPR004358">
    <property type="entry name" value="Sig_transdc_His_kin-like_C"/>
</dbReference>
<dbReference type="PANTHER" id="PTHR43304">
    <property type="entry name" value="PHYTOCHROME-LIKE PROTEIN CPH1"/>
    <property type="match status" value="1"/>
</dbReference>
<evidence type="ECO:0000259" key="7">
    <source>
        <dbReference type="PROSITE" id="PS50109"/>
    </source>
</evidence>
<dbReference type="InterPro" id="IPR036097">
    <property type="entry name" value="HisK_dim/P_sf"/>
</dbReference>
<dbReference type="SMART" id="SM00091">
    <property type="entry name" value="PAS"/>
    <property type="match status" value="3"/>
</dbReference>
<dbReference type="InterPro" id="IPR000014">
    <property type="entry name" value="PAS"/>
</dbReference>
<dbReference type="InterPro" id="IPR003594">
    <property type="entry name" value="HATPase_dom"/>
</dbReference>
<dbReference type="Gene3D" id="2.10.70.100">
    <property type="match status" value="1"/>
</dbReference>
<dbReference type="InterPro" id="IPR035965">
    <property type="entry name" value="PAS-like_dom_sf"/>
</dbReference>
<feature type="domain" description="PAC" evidence="9">
    <location>
        <begin position="353"/>
        <end position="405"/>
    </location>
</feature>
<feature type="domain" description="Histidine kinase" evidence="7">
    <location>
        <begin position="409"/>
        <end position="625"/>
    </location>
</feature>
<dbReference type="Pfam" id="PF00989">
    <property type="entry name" value="PAS"/>
    <property type="match status" value="2"/>
</dbReference>
<evidence type="ECO:0000256" key="2">
    <source>
        <dbReference type="ARBA" id="ARBA00012438"/>
    </source>
</evidence>
<dbReference type="EMBL" id="VNHX01000016">
    <property type="protein sequence ID" value="TYP92429.1"/>
    <property type="molecule type" value="Genomic_DNA"/>
</dbReference>
<dbReference type="PRINTS" id="PR00344">
    <property type="entry name" value="BCTRLSENSOR"/>
</dbReference>
<keyword evidence="11" id="KW-1185">Reference proteome</keyword>
<dbReference type="SMART" id="SM00086">
    <property type="entry name" value="PAC"/>
    <property type="match status" value="3"/>
</dbReference>
<evidence type="ECO:0000259" key="8">
    <source>
        <dbReference type="PROSITE" id="PS50112"/>
    </source>
</evidence>
<dbReference type="SMART" id="SM00388">
    <property type="entry name" value="HisKA"/>
    <property type="match status" value="1"/>
</dbReference>
<dbReference type="GO" id="GO:0006355">
    <property type="term" value="P:regulation of DNA-templated transcription"/>
    <property type="evidence" value="ECO:0007669"/>
    <property type="project" value="InterPro"/>
</dbReference>
<proteinExistence type="predicted"/>
<gene>
    <name evidence="10" type="ORF">BC792_11631</name>
</gene>
<dbReference type="SMART" id="SM00387">
    <property type="entry name" value="HATPase_c"/>
    <property type="match status" value="1"/>
</dbReference>
<organism evidence="10 11">
    <name type="scientific">Sphingobacterium allocomposti</name>
    <dbReference type="NCBI Taxonomy" id="415956"/>
    <lineage>
        <taxon>Bacteria</taxon>
        <taxon>Pseudomonadati</taxon>
        <taxon>Bacteroidota</taxon>
        <taxon>Sphingobacteriia</taxon>
        <taxon>Sphingobacteriales</taxon>
        <taxon>Sphingobacteriaceae</taxon>
        <taxon>Sphingobacterium</taxon>
    </lineage>
</organism>
<feature type="domain" description="PAS" evidence="8">
    <location>
        <begin position="154"/>
        <end position="225"/>
    </location>
</feature>
<reference evidence="10 11" key="1">
    <citation type="submission" date="2019-07" db="EMBL/GenBank/DDBJ databases">
        <title>Genomic Encyclopedia of Archaeal and Bacterial Type Strains, Phase II (KMG-II): from individual species to whole genera.</title>
        <authorList>
            <person name="Goeker M."/>
        </authorList>
    </citation>
    <scope>NUCLEOTIDE SEQUENCE [LARGE SCALE GENOMIC DNA]</scope>
    <source>
        <strain evidence="10 11">DSM 18850</strain>
    </source>
</reference>
<keyword evidence="6" id="KW-0175">Coiled coil</keyword>
<dbReference type="Pfam" id="PF08447">
    <property type="entry name" value="PAS_3"/>
    <property type="match status" value="1"/>
</dbReference>
<dbReference type="PROSITE" id="PS50109">
    <property type="entry name" value="HIS_KIN"/>
    <property type="match status" value="1"/>
</dbReference>
<dbReference type="Gene3D" id="3.30.450.20">
    <property type="entry name" value="PAS domain"/>
    <property type="match status" value="3"/>
</dbReference>
<feature type="domain" description="PAC" evidence="9">
    <location>
        <begin position="230"/>
        <end position="283"/>
    </location>
</feature>
<dbReference type="CDD" id="cd00082">
    <property type="entry name" value="HisKA"/>
    <property type="match status" value="1"/>
</dbReference>
<dbReference type="EC" id="2.7.13.3" evidence="2"/>
<comment type="catalytic activity">
    <reaction evidence="1">
        <text>ATP + protein L-histidine = ADP + protein N-phospho-L-histidine.</text>
        <dbReference type="EC" id="2.7.13.3"/>
    </reaction>
</comment>
<feature type="domain" description="PAS" evidence="8">
    <location>
        <begin position="24"/>
        <end position="70"/>
    </location>
</feature>
<protein>
    <recommendedName>
        <fullName evidence="2">histidine kinase</fullName>
        <ecNumber evidence="2">2.7.13.3</ecNumber>
    </recommendedName>
</protein>
<dbReference type="PROSITE" id="PS50113">
    <property type="entry name" value="PAC"/>
    <property type="match status" value="3"/>
</dbReference>
<dbReference type="Pfam" id="PF00512">
    <property type="entry name" value="HisKA"/>
    <property type="match status" value="1"/>
</dbReference>
<dbReference type="RefSeq" id="WP_148909260.1">
    <property type="nucleotide sequence ID" value="NZ_VNHX01000016.1"/>
</dbReference>
<dbReference type="OrthoDB" id="741455at2"/>
<keyword evidence="4" id="KW-0808">Transferase</keyword>
<dbReference type="InterPro" id="IPR005467">
    <property type="entry name" value="His_kinase_dom"/>
</dbReference>
<name>A0A5S5DCT3_9SPHI</name>
<feature type="coiled-coil region" evidence="6">
    <location>
        <begin position="4"/>
        <end position="31"/>
    </location>
</feature>
<dbReference type="Proteomes" id="UP000325105">
    <property type="component" value="Unassembled WGS sequence"/>
</dbReference>
<evidence type="ECO:0000256" key="3">
    <source>
        <dbReference type="ARBA" id="ARBA00022553"/>
    </source>
</evidence>
<feature type="coiled-coil region" evidence="6">
    <location>
        <begin position="137"/>
        <end position="164"/>
    </location>
</feature>
<dbReference type="InterPro" id="IPR001610">
    <property type="entry name" value="PAC"/>
</dbReference>
<dbReference type="PANTHER" id="PTHR43304:SF1">
    <property type="entry name" value="PAC DOMAIN-CONTAINING PROTEIN"/>
    <property type="match status" value="1"/>
</dbReference>
<dbReference type="InterPro" id="IPR000700">
    <property type="entry name" value="PAS-assoc_C"/>
</dbReference>
<dbReference type="Pfam" id="PF02518">
    <property type="entry name" value="HATPase_c"/>
    <property type="match status" value="1"/>
</dbReference>
<keyword evidence="5" id="KW-0418">Kinase</keyword>
<dbReference type="InterPro" id="IPR003661">
    <property type="entry name" value="HisK_dim/P_dom"/>
</dbReference>
<feature type="domain" description="PAC" evidence="9">
    <location>
        <begin position="95"/>
        <end position="146"/>
    </location>
</feature>
<evidence type="ECO:0000313" key="10">
    <source>
        <dbReference type="EMBL" id="TYP92429.1"/>
    </source>
</evidence>
<dbReference type="InterPro" id="IPR013655">
    <property type="entry name" value="PAS_fold_3"/>
</dbReference>
<dbReference type="PROSITE" id="PS50112">
    <property type="entry name" value="PAS"/>
    <property type="match status" value="3"/>
</dbReference>
<dbReference type="InterPro" id="IPR036890">
    <property type="entry name" value="HATPase_C_sf"/>
</dbReference>
<dbReference type="SUPFAM" id="SSF55785">
    <property type="entry name" value="PYP-like sensor domain (PAS domain)"/>
    <property type="match status" value="3"/>
</dbReference>
<accession>A0A5S5DCT3</accession>
<keyword evidence="3" id="KW-0597">Phosphoprotein</keyword>
<dbReference type="InterPro" id="IPR013767">
    <property type="entry name" value="PAS_fold"/>
</dbReference>
<evidence type="ECO:0000256" key="1">
    <source>
        <dbReference type="ARBA" id="ARBA00000085"/>
    </source>
</evidence>
<evidence type="ECO:0000256" key="4">
    <source>
        <dbReference type="ARBA" id="ARBA00022679"/>
    </source>
</evidence>